<dbReference type="PANTHER" id="PTHR11850">
    <property type="entry name" value="HOMEOBOX PROTEIN TRANSCRIPTION FACTORS"/>
    <property type="match status" value="1"/>
</dbReference>
<evidence type="ECO:0000313" key="7">
    <source>
        <dbReference type="EMBL" id="SCW00505.1"/>
    </source>
</evidence>
<feature type="compositionally biased region" description="Low complexity" evidence="5">
    <location>
        <begin position="66"/>
        <end position="88"/>
    </location>
</feature>
<evidence type="ECO:0000259" key="6">
    <source>
        <dbReference type="PROSITE" id="PS50071"/>
    </source>
</evidence>
<evidence type="ECO:0000256" key="3">
    <source>
        <dbReference type="ARBA" id="ARBA00023242"/>
    </source>
</evidence>
<keyword evidence="2 4" id="KW-0371">Homeobox</keyword>
<evidence type="ECO:0000313" key="8">
    <source>
        <dbReference type="Proteomes" id="UP000190831"/>
    </source>
</evidence>
<feature type="region of interest" description="Disordered" evidence="5">
    <location>
        <begin position="145"/>
        <end position="172"/>
    </location>
</feature>
<dbReference type="AlphaFoldDB" id="A0A1G4M9X0"/>
<dbReference type="GO" id="GO:0003677">
    <property type="term" value="F:DNA binding"/>
    <property type="evidence" value="ECO:0007669"/>
    <property type="project" value="UniProtKB-UniRule"/>
</dbReference>
<feature type="DNA-binding region" description="Homeobox" evidence="4">
    <location>
        <begin position="165"/>
        <end position="227"/>
    </location>
</feature>
<evidence type="ECO:0000256" key="2">
    <source>
        <dbReference type="ARBA" id="ARBA00023155"/>
    </source>
</evidence>
<dbReference type="GO" id="GO:0005634">
    <property type="term" value="C:nucleus"/>
    <property type="evidence" value="ECO:0007669"/>
    <property type="project" value="UniProtKB-SubCell"/>
</dbReference>
<proteinExistence type="predicted"/>
<dbReference type="Pfam" id="PF05920">
    <property type="entry name" value="Homeobox_KN"/>
    <property type="match status" value="1"/>
</dbReference>
<dbReference type="EMBL" id="LT598485">
    <property type="protein sequence ID" value="SCW00505.1"/>
    <property type="molecule type" value="Genomic_DNA"/>
</dbReference>
<dbReference type="InterPro" id="IPR009057">
    <property type="entry name" value="Homeodomain-like_sf"/>
</dbReference>
<dbReference type="Gene3D" id="1.10.10.60">
    <property type="entry name" value="Homeodomain-like"/>
    <property type="match status" value="1"/>
</dbReference>
<keyword evidence="8" id="KW-1185">Reference proteome</keyword>
<dbReference type="InterPro" id="IPR008422">
    <property type="entry name" value="KN_HD"/>
</dbReference>
<evidence type="ECO:0000256" key="4">
    <source>
        <dbReference type="PROSITE-ProRule" id="PRU00108"/>
    </source>
</evidence>
<dbReference type="CDD" id="cd00086">
    <property type="entry name" value="homeodomain"/>
    <property type="match status" value="1"/>
</dbReference>
<feature type="domain" description="Homeobox" evidence="6">
    <location>
        <begin position="163"/>
        <end position="226"/>
    </location>
</feature>
<keyword evidence="1 4" id="KW-0238">DNA-binding</keyword>
<gene>
    <name evidence="7" type="ORF">LAFE_0C05666G</name>
</gene>
<accession>A0A1G4M9X0</accession>
<protein>
    <submittedName>
        <fullName evidence="7">LAFE_0C05666g1_1</fullName>
    </submittedName>
</protein>
<name>A0A1G4M9X0_LACFM</name>
<feature type="compositionally biased region" description="Basic and acidic residues" evidence="5">
    <location>
        <begin position="151"/>
        <end position="166"/>
    </location>
</feature>
<dbReference type="PROSITE" id="PS50071">
    <property type="entry name" value="HOMEOBOX_2"/>
    <property type="match status" value="1"/>
</dbReference>
<evidence type="ECO:0000256" key="5">
    <source>
        <dbReference type="SAM" id="MobiDB-lite"/>
    </source>
</evidence>
<feature type="region of interest" description="Disordered" evidence="5">
    <location>
        <begin position="27"/>
        <end position="88"/>
    </location>
</feature>
<dbReference type="OrthoDB" id="10056939at2759"/>
<dbReference type="SUPFAM" id="SSF46689">
    <property type="entry name" value="Homeodomain-like"/>
    <property type="match status" value="1"/>
</dbReference>
<organism evidence="7 8">
    <name type="scientific">Lachancea fermentati</name>
    <name type="common">Zygosaccharomyces fermentati</name>
    <dbReference type="NCBI Taxonomy" id="4955"/>
    <lineage>
        <taxon>Eukaryota</taxon>
        <taxon>Fungi</taxon>
        <taxon>Dikarya</taxon>
        <taxon>Ascomycota</taxon>
        <taxon>Saccharomycotina</taxon>
        <taxon>Saccharomycetes</taxon>
        <taxon>Saccharomycetales</taxon>
        <taxon>Saccharomycetaceae</taxon>
        <taxon>Lachancea</taxon>
    </lineage>
</organism>
<dbReference type="InterPro" id="IPR001356">
    <property type="entry name" value="HD"/>
</dbReference>
<dbReference type="SMART" id="SM00389">
    <property type="entry name" value="HOX"/>
    <property type="match status" value="1"/>
</dbReference>
<dbReference type="InterPro" id="IPR050224">
    <property type="entry name" value="TALE_homeobox"/>
</dbReference>
<evidence type="ECO:0000256" key="1">
    <source>
        <dbReference type="ARBA" id="ARBA00023125"/>
    </source>
</evidence>
<comment type="subcellular location">
    <subcellularLocation>
        <location evidence="4">Nucleus</location>
    </subcellularLocation>
</comment>
<dbReference type="GO" id="GO:0006355">
    <property type="term" value="P:regulation of DNA-templated transcription"/>
    <property type="evidence" value="ECO:0007669"/>
    <property type="project" value="InterPro"/>
</dbReference>
<reference evidence="7 8" key="1">
    <citation type="submission" date="2016-03" db="EMBL/GenBank/DDBJ databases">
        <authorList>
            <person name="Devillers H."/>
        </authorList>
    </citation>
    <scope>NUCLEOTIDE SEQUENCE [LARGE SCALE GENOMIC DNA]</scope>
    <source>
        <strain evidence="7">CBS 6772</strain>
    </source>
</reference>
<dbReference type="Proteomes" id="UP000190831">
    <property type="component" value="Chromosome C"/>
</dbReference>
<keyword evidence="3 4" id="KW-0539">Nucleus</keyword>
<dbReference type="STRING" id="4955.A0A1G4M9X0"/>
<sequence length="276" mass="30091">MEAHPGPRPTAHSVTLPSIKSLLNSIDAEPVAPGNPEPAFSAGLALTPGPAPTPLAQHPPVRQPGAAQQAQLPAAQQAQLPAAQQAQLPAAQQAQLPAAHAAAPPLRAQPALPAHAPAQWGYPRYHPYVTAVHYDPQFRVPATAGSSAATEYDKHAARPSKKDGGSSRRTNLPKETVDILNNWLLSHLNNPYPTPQEKRELLIKTGLSKVQLSNWFINVRRRKIFSDYYQLSRSVRPAEAEDGSDPELEKRFAAIPLTRRKKLIDRLEELKKLSQD</sequence>